<dbReference type="Pfam" id="PF00160">
    <property type="entry name" value="Pro_isomerase"/>
    <property type="match status" value="1"/>
</dbReference>
<dbReference type="PROSITE" id="PS50072">
    <property type="entry name" value="CSA_PPIASE_2"/>
    <property type="match status" value="1"/>
</dbReference>
<dbReference type="CDD" id="cd01926">
    <property type="entry name" value="cyclophilin_ABH_like"/>
    <property type="match status" value="1"/>
</dbReference>
<protein>
    <recommendedName>
        <fullName evidence="4">Peptidyl-prolyl cis-trans isomerase</fullName>
        <shortName evidence="4">PPIase</shortName>
        <ecNumber evidence="4">5.2.1.8</ecNumber>
    </recommendedName>
</protein>
<evidence type="ECO:0000256" key="2">
    <source>
        <dbReference type="ARBA" id="ARBA00023110"/>
    </source>
</evidence>
<dbReference type="InterPro" id="IPR029000">
    <property type="entry name" value="Cyclophilin-like_dom_sf"/>
</dbReference>
<dbReference type="PANTHER" id="PTHR11071:SF561">
    <property type="entry name" value="PEPTIDYL-PROLYL CIS-TRANS ISOMERASE D-RELATED"/>
    <property type="match status" value="1"/>
</dbReference>
<dbReference type="EC" id="5.2.1.8" evidence="4"/>
<sequence length="178" mass="19727">MSSIEEKEENPIVFFDISIGGQPIGRVKMELFQDVVPKTAENFRQLCTGEFKKAGLPIGYKGCAFHKISKDFMIQSGDFVRGDGSGRSSIYGDKFPDENFKLKHSTPGMLSMVNSGPDSNGCQFFITTVSAEWLDGKNVVFGQVIDGMKVIRTIEDVPVNPQNNKPKYEVIITECGQM</sequence>
<dbReference type="InterPro" id="IPR024936">
    <property type="entry name" value="Cyclophilin-type_PPIase"/>
</dbReference>
<dbReference type="GO" id="GO:0006457">
    <property type="term" value="P:protein folding"/>
    <property type="evidence" value="ECO:0007669"/>
    <property type="project" value="TreeGrafter"/>
</dbReference>
<evidence type="ECO:0000256" key="4">
    <source>
        <dbReference type="RuleBase" id="RU363019"/>
    </source>
</evidence>
<keyword evidence="3 4" id="KW-0413">Isomerase</keyword>
<comment type="function">
    <text evidence="4">PPIases accelerate the folding of proteins. It catalyzes the cis-trans isomerization of proline imidic peptide bonds in oligopeptides.</text>
</comment>
<dbReference type="SUPFAM" id="SSF50891">
    <property type="entry name" value="Cyclophilin-like"/>
    <property type="match status" value="1"/>
</dbReference>
<comment type="similarity">
    <text evidence="4">Belongs to the cyclophilin-type PPIase family.</text>
</comment>
<dbReference type="AlphaFoldDB" id="A0A8J4Q9L9"/>
<comment type="catalytic activity">
    <reaction evidence="1 4">
        <text>[protein]-peptidylproline (omega=180) = [protein]-peptidylproline (omega=0)</text>
        <dbReference type="Rhea" id="RHEA:16237"/>
        <dbReference type="Rhea" id="RHEA-COMP:10747"/>
        <dbReference type="Rhea" id="RHEA-COMP:10748"/>
        <dbReference type="ChEBI" id="CHEBI:83833"/>
        <dbReference type="ChEBI" id="CHEBI:83834"/>
        <dbReference type="EC" id="5.2.1.8"/>
    </reaction>
</comment>
<dbReference type="PRINTS" id="PR00153">
    <property type="entry name" value="CSAPPISMRASE"/>
</dbReference>
<evidence type="ECO:0000313" key="6">
    <source>
        <dbReference type="EMBL" id="KAF2077441.1"/>
    </source>
</evidence>
<dbReference type="PIRSF" id="PIRSF001467">
    <property type="entry name" value="Peptidylpro_ismrse"/>
    <property type="match status" value="1"/>
</dbReference>
<dbReference type="FunFam" id="2.40.100.10:FF:000025">
    <property type="entry name" value="Peptidyl-prolyl cis-trans isomerase CYP19-2"/>
    <property type="match status" value="1"/>
</dbReference>
<dbReference type="OrthoDB" id="193499at2759"/>
<comment type="caution">
    <text evidence="6">The sequence shown here is derived from an EMBL/GenBank/DDBJ whole genome shotgun (WGS) entry which is preliminary data.</text>
</comment>
<name>A0A8J4Q9L9_9MYCE</name>
<evidence type="ECO:0000256" key="1">
    <source>
        <dbReference type="ARBA" id="ARBA00000971"/>
    </source>
</evidence>
<feature type="domain" description="PPIase cyclophilin-type" evidence="5">
    <location>
        <begin position="14"/>
        <end position="177"/>
    </location>
</feature>
<dbReference type="GO" id="GO:0003755">
    <property type="term" value="F:peptidyl-prolyl cis-trans isomerase activity"/>
    <property type="evidence" value="ECO:0007669"/>
    <property type="project" value="UniProtKB-UniRule"/>
</dbReference>
<dbReference type="EMBL" id="AJWJ01000029">
    <property type="protein sequence ID" value="KAF2077441.1"/>
    <property type="molecule type" value="Genomic_DNA"/>
</dbReference>
<dbReference type="GO" id="GO:0016018">
    <property type="term" value="F:cyclosporin A binding"/>
    <property type="evidence" value="ECO:0007669"/>
    <property type="project" value="TreeGrafter"/>
</dbReference>
<dbReference type="GO" id="GO:0005737">
    <property type="term" value="C:cytoplasm"/>
    <property type="evidence" value="ECO:0007669"/>
    <property type="project" value="TreeGrafter"/>
</dbReference>
<proteinExistence type="inferred from homology"/>
<evidence type="ECO:0000259" key="5">
    <source>
        <dbReference type="PROSITE" id="PS50072"/>
    </source>
</evidence>
<reference evidence="6" key="1">
    <citation type="submission" date="2020-01" db="EMBL/GenBank/DDBJ databases">
        <title>Development of genomics and gene disruption for Polysphondylium violaceum indicates a role for the polyketide synthase stlB in stalk morphogenesis.</title>
        <authorList>
            <person name="Narita B."/>
            <person name="Kawabe Y."/>
            <person name="Kin K."/>
            <person name="Saito T."/>
            <person name="Gibbs R."/>
            <person name="Kuspa A."/>
            <person name="Muzny D."/>
            <person name="Queller D."/>
            <person name="Richards S."/>
            <person name="Strassman J."/>
            <person name="Sucgang R."/>
            <person name="Worley K."/>
            <person name="Schaap P."/>
        </authorList>
    </citation>
    <scope>NUCLEOTIDE SEQUENCE</scope>
    <source>
        <strain evidence="6">QSvi11</strain>
    </source>
</reference>
<dbReference type="PANTHER" id="PTHR11071">
    <property type="entry name" value="PEPTIDYL-PROLYL CIS-TRANS ISOMERASE"/>
    <property type="match status" value="1"/>
</dbReference>
<gene>
    <name evidence="6" type="ORF">CYY_001290</name>
</gene>
<evidence type="ECO:0000313" key="7">
    <source>
        <dbReference type="Proteomes" id="UP000695562"/>
    </source>
</evidence>
<organism evidence="6 7">
    <name type="scientific">Polysphondylium violaceum</name>
    <dbReference type="NCBI Taxonomy" id="133409"/>
    <lineage>
        <taxon>Eukaryota</taxon>
        <taxon>Amoebozoa</taxon>
        <taxon>Evosea</taxon>
        <taxon>Eumycetozoa</taxon>
        <taxon>Dictyostelia</taxon>
        <taxon>Dictyosteliales</taxon>
        <taxon>Dictyosteliaceae</taxon>
        <taxon>Polysphondylium</taxon>
    </lineage>
</organism>
<keyword evidence="2 4" id="KW-0697">Rotamase</keyword>
<dbReference type="InterPro" id="IPR002130">
    <property type="entry name" value="Cyclophilin-type_PPIase_dom"/>
</dbReference>
<dbReference type="Proteomes" id="UP000695562">
    <property type="component" value="Unassembled WGS sequence"/>
</dbReference>
<accession>A0A8J4Q9L9</accession>
<keyword evidence="7" id="KW-1185">Reference proteome</keyword>
<dbReference type="Gene3D" id="2.40.100.10">
    <property type="entry name" value="Cyclophilin-like"/>
    <property type="match status" value="1"/>
</dbReference>
<evidence type="ECO:0000256" key="3">
    <source>
        <dbReference type="ARBA" id="ARBA00023235"/>
    </source>
</evidence>